<evidence type="ECO:0000313" key="1">
    <source>
        <dbReference type="EMBL" id="CAH7676028.1"/>
    </source>
</evidence>
<protein>
    <submittedName>
        <fullName evidence="1">Uncharacterized protein</fullName>
    </submittedName>
</protein>
<reference evidence="1" key="1">
    <citation type="submission" date="2022-06" db="EMBL/GenBank/DDBJ databases">
        <authorList>
            <consortium name="SYNGENTA / RWTH Aachen University"/>
        </authorList>
    </citation>
    <scope>NUCLEOTIDE SEQUENCE</scope>
</reference>
<comment type="caution">
    <text evidence="1">The sequence shown here is derived from an EMBL/GenBank/DDBJ whole genome shotgun (WGS) entry which is preliminary data.</text>
</comment>
<dbReference type="EMBL" id="CALTRL010002562">
    <property type="protein sequence ID" value="CAH7676028.1"/>
    <property type="molecule type" value="Genomic_DNA"/>
</dbReference>
<proteinExistence type="predicted"/>
<evidence type="ECO:0000313" key="2">
    <source>
        <dbReference type="Proteomes" id="UP001153365"/>
    </source>
</evidence>
<accession>A0AAV0B1H3</accession>
<sequence length="292" mass="32604">MVHEQGRILRINHPLGQVIEELQTVWGVGEQVAGLGNGLDAPRGLEARSEWLGNRKILAPRSSMCNGDRAPAESKLLPNKKSHEFHGTYTADSPAPLAVTNSVRGDSWGMAGGVVDSMSKSQHTRLALPSCLIETDRIEMEIAQEDNQRDKMTLYCIIQPAEGIGQLDLPYRLKFALPLEASPPRGRCKWNDKSYQQGSVRDLKSSTGKRELSKNIIRLLIMMPLFTLPSLGQRQEQEAGRWAISDAMSICECQQGESDGREIILRSEDGTVAAWDRGWHYLKICKTRDRKI</sequence>
<dbReference type="AlphaFoldDB" id="A0AAV0B1H3"/>
<gene>
    <name evidence="1" type="ORF">PPACK8108_LOCUS11128</name>
</gene>
<dbReference type="Proteomes" id="UP001153365">
    <property type="component" value="Unassembled WGS sequence"/>
</dbReference>
<keyword evidence="2" id="KW-1185">Reference proteome</keyword>
<organism evidence="1 2">
    <name type="scientific">Phakopsora pachyrhizi</name>
    <name type="common">Asian soybean rust disease fungus</name>
    <dbReference type="NCBI Taxonomy" id="170000"/>
    <lineage>
        <taxon>Eukaryota</taxon>
        <taxon>Fungi</taxon>
        <taxon>Dikarya</taxon>
        <taxon>Basidiomycota</taxon>
        <taxon>Pucciniomycotina</taxon>
        <taxon>Pucciniomycetes</taxon>
        <taxon>Pucciniales</taxon>
        <taxon>Phakopsoraceae</taxon>
        <taxon>Phakopsora</taxon>
    </lineage>
</organism>
<name>A0AAV0B1H3_PHAPC</name>